<organism evidence="5">
    <name type="scientific">Clostridioides difficile</name>
    <name type="common">Peptoclostridium difficile</name>
    <dbReference type="NCBI Taxonomy" id="1496"/>
    <lineage>
        <taxon>Bacteria</taxon>
        <taxon>Bacillati</taxon>
        <taxon>Bacillota</taxon>
        <taxon>Clostridia</taxon>
        <taxon>Peptostreptococcales</taxon>
        <taxon>Peptostreptococcaceae</taxon>
        <taxon>Clostridioides</taxon>
    </lineage>
</organism>
<dbReference type="Gene3D" id="1.10.4040.10">
    <property type="entry name" value="Penicillinase repressor domain"/>
    <property type="match status" value="1"/>
</dbReference>
<dbReference type="AlphaFoldDB" id="A0A386JBV3"/>
<proteinExistence type="inferred from homology"/>
<evidence type="ECO:0000256" key="2">
    <source>
        <dbReference type="ARBA" id="ARBA00023015"/>
    </source>
</evidence>
<accession>A0A386JBV3</accession>
<protein>
    <submittedName>
        <fullName evidence="5">Beta-lactamase repressor</fullName>
    </submittedName>
</protein>
<keyword evidence="3" id="KW-0238">DNA-binding</keyword>
<dbReference type="InterPro" id="IPR005650">
    <property type="entry name" value="BlaI_family"/>
</dbReference>
<dbReference type="RefSeq" id="WP_021383353.1">
    <property type="nucleotide sequence ID" value="NZ_LJCL01000008.1"/>
</dbReference>
<evidence type="ECO:0000256" key="4">
    <source>
        <dbReference type="ARBA" id="ARBA00023163"/>
    </source>
</evidence>
<dbReference type="InterPro" id="IPR036388">
    <property type="entry name" value="WH-like_DNA-bd_sf"/>
</dbReference>
<dbReference type="Gene3D" id="1.10.10.10">
    <property type="entry name" value="Winged helix-like DNA-binding domain superfamily/Winged helix DNA-binding domain"/>
    <property type="match status" value="1"/>
</dbReference>
<evidence type="ECO:0000256" key="1">
    <source>
        <dbReference type="ARBA" id="ARBA00011046"/>
    </source>
</evidence>
<evidence type="ECO:0000313" key="5">
    <source>
        <dbReference type="EMBL" id="AYD68650.1"/>
    </source>
</evidence>
<dbReference type="InterPro" id="IPR036390">
    <property type="entry name" value="WH_DNA-bd_sf"/>
</dbReference>
<keyword evidence="2" id="KW-0805">Transcription regulation</keyword>
<sequence>MIIHLLSLVKNKEEKIYFQEGMRGMDSMITRKIAPAELKVMKFIWDSNTKIASINATNAMYEKYGWKQTTTLTLLSRLIKKGFLSSEKIERYTYYKPTVIKSEYAKFETKEFIDNVHNGSLESLLDSLMTCEQLTDEERKYLKICMDNLK</sequence>
<keyword evidence="4" id="KW-0804">Transcription</keyword>
<name>A0A386JBV3_CLODI</name>
<reference evidence="5" key="1">
    <citation type="journal article" date="2018" name="Sci. Rep.">
        <title>Novel Clade C-I Clostridium difficile strains escape diagnostic tests, differ in pathogenicity potential and carry toxins on extrachromosomal elements.</title>
        <authorList>
            <person name="Ramirez-Vargas G."/>
            <person name="Lopez-Urena D."/>
            <person name="Badilla A."/>
            <person name="Orozco-Aguilar J."/>
            <person name="Murillo T."/>
            <person name="Rojas P."/>
            <person name="Riedel T."/>
            <person name="Overmann J."/>
            <person name="Gonzalez G."/>
            <person name="Chaves-Olarte E."/>
            <person name="Quesada-Gomez C."/>
            <person name="Rodriguez C."/>
        </authorList>
    </citation>
    <scope>NUCLEOTIDE SEQUENCE</scope>
    <source>
        <strain evidence="5">HSJD-312</strain>
        <plasmid evidence="5">pHSJD-312</plasmid>
    </source>
</reference>
<gene>
    <name evidence="5" type="ORF">pHSJD-312_00027</name>
</gene>
<comment type="similarity">
    <text evidence="1">Belongs to the BlaI transcriptional regulatory family.</text>
</comment>
<dbReference type="Pfam" id="PF03965">
    <property type="entry name" value="Penicillinase_R"/>
    <property type="match status" value="1"/>
</dbReference>
<evidence type="ECO:0000256" key="3">
    <source>
        <dbReference type="ARBA" id="ARBA00023125"/>
    </source>
</evidence>
<dbReference type="EMBL" id="MG973074">
    <property type="protein sequence ID" value="AYD68650.1"/>
    <property type="molecule type" value="Genomic_DNA"/>
</dbReference>
<dbReference type="SUPFAM" id="SSF46785">
    <property type="entry name" value="Winged helix' DNA-binding domain"/>
    <property type="match status" value="1"/>
</dbReference>
<keyword evidence="5" id="KW-0614">Plasmid</keyword>
<geneLocation type="plasmid" evidence="5">
    <name>pHSJD-312</name>
</geneLocation>
<dbReference type="GO" id="GO:0003677">
    <property type="term" value="F:DNA binding"/>
    <property type="evidence" value="ECO:0007669"/>
    <property type="project" value="UniProtKB-KW"/>
</dbReference>
<dbReference type="GO" id="GO:0045892">
    <property type="term" value="P:negative regulation of DNA-templated transcription"/>
    <property type="evidence" value="ECO:0007669"/>
    <property type="project" value="InterPro"/>
</dbReference>